<gene>
    <name evidence="1" type="ORF">CINC_LOCUS5413</name>
</gene>
<keyword evidence="2" id="KW-1185">Reference proteome</keyword>
<dbReference type="EMBL" id="LR824005">
    <property type="protein sequence ID" value="CAH0592172.1"/>
    <property type="molecule type" value="Genomic_DNA"/>
</dbReference>
<name>A0A9P0BQQ2_CHRIL</name>
<organism evidence="1 2">
    <name type="scientific">Chrysodeixis includens</name>
    <name type="common">Soybean looper</name>
    <name type="synonym">Pseudoplusia includens</name>
    <dbReference type="NCBI Taxonomy" id="689277"/>
    <lineage>
        <taxon>Eukaryota</taxon>
        <taxon>Metazoa</taxon>
        <taxon>Ecdysozoa</taxon>
        <taxon>Arthropoda</taxon>
        <taxon>Hexapoda</taxon>
        <taxon>Insecta</taxon>
        <taxon>Pterygota</taxon>
        <taxon>Neoptera</taxon>
        <taxon>Endopterygota</taxon>
        <taxon>Lepidoptera</taxon>
        <taxon>Glossata</taxon>
        <taxon>Ditrysia</taxon>
        <taxon>Noctuoidea</taxon>
        <taxon>Noctuidae</taxon>
        <taxon>Plusiinae</taxon>
        <taxon>Chrysodeixis</taxon>
    </lineage>
</organism>
<dbReference type="AlphaFoldDB" id="A0A9P0BQQ2"/>
<evidence type="ECO:0000313" key="1">
    <source>
        <dbReference type="EMBL" id="CAH0592172.1"/>
    </source>
</evidence>
<sequence>MTLYYRILPLLCTDELVYEITLFWHKFSSMNIVNFNARYLHMCTARVAWSMRDRSRESGLGSKRGRGWFSQCLTYPHAMSSTWVEVFPVTPQKPRKRSTYLF</sequence>
<reference evidence="1" key="1">
    <citation type="submission" date="2021-12" db="EMBL/GenBank/DDBJ databases">
        <authorList>
            <person name="King R."/>
        </authorList>
    </citation>
    <scope>NUCLEOTIDE SEQUENCE</scope>
</reference>
<protein>
    <submittedName>
        <fullName evidence="1">Uncharacterized protein</fullName>
    </submittedName>
</protein>
<accession>A0A9P0BQQ2</accession>
<dbReference type="Proteomes" id="UP001154114">
    <property type="component" value="Chromosome 2"/>
</dbReference>
<proteinExistence type="predicted"/>
<evidence type="ECO:0000313" key="2">
    <source>
        <dbReference type="Proteomes" id="UP001154114"/>
    </source>
</evidence>